<evidence type="ECO:0000313" key="3">
    <source>
        <dbReference type="EMBL" id="KAI5958821.1"/>
    </source>
</evidence>
<feature type="transmembrane region" description="Helical" evidence="2">
    <location>
        <begin position="104"/>
        <end position="128"/>
    </location>
</feature>
<keyword evidence="2" id="KW-1133">Transmembrane helix</keyword>
<evidence type="ECO:0000313" key="4">
    <source>
        <dbReference type="Proteomes" id="UP001204833"/>
    </source>
</evidence>
<feature type="region of interest" description="Disordered" evidence="1">
    <location>
        <begin position="64"/>
        <end position="93"/>
    </location>
</feature>
<organism evidence="3 4">
    <name type="scientific">Candida theae</name>
    <dbReference type="NCBI Taxonomy" id="1198502"/>
    <lineage>
        <taxon>Eukaryota</taxon>
        <taxon>Fungi</taxon>
        <taxon>Dikarya</taxon>
        <taxon>Ascomycota</taxon>
        <taxon>Saccharomycotina</taxon>
        <taxon>Pichiomycetes</taxon>
        <taxon>Debaryomycetaceae</taxon>
        <taxon>Candida/Lodderomyces clade</taxon>
        <taxon>Candida</taxon>
    </lineage>
</organism>
<gene>
    <name evidence="3" type="ORF">KGF57_002255</name>
</gene>
<feature type="compositionally biased region" description="Low complexity" evidence="1">
    <location>
        <begin position="75"/>
        <end position="93"/>
    </location>
</feature>
<protein>
    <recommendedName>
        <fullName evidence="5">Transmembrane protein</fullName>
    </recommendedName>
</protein>
<sequence length="145" mass="16073">MMSEKEVSIKETTTTEATSKAINAKYARIAFATFLLAGIAMYILCYSVPQPTNLAAAPFQTSTHASNFDKRDDSSTSSSTSNSDSSETSDSKSTPIYDKSWMQFLFALAGLIVLNMIAICIHHLYLIVTRSQNKYRAFEDEKSPF</sequence>
<reference evidence="3 4" key="1">
    <citation type="journal article" date="2022" name="DNA Res.">
        <title>Genome analysis of five recently described species of the CUG-Ser clade uncovers Candida theae as a new hybrid lineage with pathogenic potential in the Candida parapsilosis species complex.</title>
        <authorList>
            <person name="Mixao V."/>
            <person name="Del Olmo V."/>
            <person name="Hegedusova E."/>
            <person name="Saus E."/>
            <person name="Pryszcz L."/>
            <person name="Cillingova A."/>
            <person name="Nosek J."/>
            <person name="Gabaldon T."/>
        </authorList>
    </citation>
    <scope>NUCLEOTIDE SEQUENCE [LARGE SCALE GENOMIC DNA]</scope>
    <source>
        <strain evidence="3 4">CBS 12239</strain>
    </source>
</reference>
<comment type="caution">
    <text evidence="3">The sequence shown here is derived from an EMBL/GenBank/DDBJ whole genome shotgun (WGS) entry which is preliminary data.</text>
</comment>
<accession>A0AAD5FYT9</accession>
<dbReference type="AlphaFoldDB" id="A0AAD5FYT9"/>
<keyword evidence="2" id="KW-0812">Transmembrane</keyword>
<keyword evidence="4" id="KW-1185">Reference proteome</keyword>
<evidence type="ECO:0000256" key="1">
    <source>
        <dbReference type="SAM" id="MobiDB-lite"/>
    </source>
</evidence>
<dbReference type="Proteomes" id="UP001204833">
    <property type="component" value="Unassembled WGS sequence"/>
</dbReference>
<feature type="transmembrane region" description="Helical" evidence="2">
    <location>
        <begin position="29"/>
        <end position="49"/>
    </location>
</feature>
<proteinExistence type="predicted"/>
<dbReference type="EMBL" id="JAIHNG010000115">
    <property type="protein sequence ID" value="KAI5958821.1"/>
    <property type="molecule type" value="Genomic_DNA"/>
</dbReference>
<evidence type="ECO:0008006" key="5">
    <source>
        <dbReference type="Google" id="ProtNLM"/>
    </source>
</evidence>
<dbReference type="RefSeq" id="XP_051609164.1">
    <property type="nucleotide sequence ID" value="XM_051751549.1"/>
</dbReference>
<evidence type="ECO:0000256" key="2">
    <source>
        <dbReference type="SAM" id="Phobius"/>
    </source>
</evidence>
<dbReference type="GeneID" id="76150314"/>
<keyword evidence="2" id="KW-0472">Membrane</keyword>
<name>A0AAD5FYT9_9ASCO</name>